<evidence type="ECO:0000313" key="2">
    <source>
        <dbReference type="EMBL" id="SHF57103.1"/>
    </source>
</evidence>
<dbReference type="InterPro" id="IPR011944">
    <property type="entry name" value="Steroid_delta5-4_isomerase"/>
</dbReference>
<reference evidence="2 3" key="1">
    <citation type="submission" date="2016-11" db="EMBL/GenBank/DDBJ databases">
        <authorList>
            <person name="Jaros S."/>
            <person name="Januszkiewicz K."/>
            <person name="Wedrychowicz H."/>
        </authorList>
    </citation>
    <scope>NUCLEOTIDE SEQUENCE [LARGE SCALE GENOMIC DNA]</scope>
    <source>
        <strain evidence="2 3">DSM 18119</strain>
    </source>
</reference>
<dbReference type="Pfam" id="PF14534">
    <property type="entry name" value="DUF4440"/>
    <property type="match status" value="1"/>
</dbReference>
<dbReference type="STRING" id="1121884.SAMN02745131_02986"/>
<sequence length="148" mass="16739">MSLNPVNNLVAITSEAGIRNVLNGFVEGWNAHNAKNFSKVFAEDADCTNVMGDYFKGRSAIEEKHDPHFKTIWAHSILTITKSKIRFIKQDVAAVDAWWTLERLRTPEGNDRPPRNGLLNLIMTEHHGNWLITVMHNMDLPGSKSQNC</sequence>
<accession>A0A1M5CQX4</accession>
<gene>
    <name evidence="2" type="ORF">SAMN02745131_02986</name>
</gene>
<dbReference type="NCBIfam" id="TIGR02246">
    <property type="entry name" value="SgcJ/EcaC family oxidoreductase"/>
    <property type="match status" value="1"/>
</dbReference>
<keyword evidence="3" id="KW-1185">Reference proteome</keyword>
<evidence type="ECO:0000313" key="3">
    <source>
        <dbReference type="Proteomes" id="UP000184048"/>
    </source>
</evidence>
<protein>
    <recommendedName>
        <fullName evidence="1">DUF4440 domain-containing protein</fullName>
    </recommendedName>
</protein>
<feature type="domain" description="DUF4440" evidence="1">
    <location>
        <begin position="18"/>
        <end position="132"/>
    </location>
</feature>
<dbReference type="OrthoDB" id="979496at2"/>
<dbReference type="RefSeq" id="WP_072836134.1">
    <property type="nucleotide sequence ID" value="NZ_FQUU01000013.1"/>
</dbReference>
<evidence type="ECO:0000259" key="1">
    <source>
        <dbReference type="Pfam" id="PF14534"/>
    </source>
</evidence>
<dbReference type="AlphaFoldDB" id="A0A1M5CQX4"/>
<dbReference type="InterPro" id="IPR032710">
    <property type="entry name" value="NTF2-like_dom_sf"/>
</dbReference>
<dbReference type="SUPFAM" id="SSF54427">
    <property type="entry name" value="NTF2-like"/>
    <property type="match status" value="1"/>
</dbReference>
<proteinExistence type="predicted"/>
<organism evidence="2 3">
    <name type="scientific">Flavisolibacter ginsengisoli DSM 18119</name>
    <dbReference type="NCBI Taxonomy" id="1121884"/>
    <lineage>
        <taxon>Bacteria</taxon>
        <taxon>Pseudomonadati</taxon>
        <taxon>Bacteroidota</taxon>
        <taxon>Chitinophagia</taxon>
        <taxon>Chitinophagales</taxon>
        <taxon>Chitinophagaceae</taxon>
        <taxon>Flavisolibacter</taxon>
    </lineage>
</organism>
<dbReference type="Proteomes" id="UP000184048">
    <property type="component" value="Unassembled WGS sequence"/>
</dbReference>
<dbReference type="EMBL" id="FQUU01000013">
    <property type="protein sequence ID" value="SHF57103.1"/>
    <property type="molecule type" value="Genomic_DNA"/>
</dbReference>
<dbReference type="InterPro" id="IPR027843">
    <property type="entry name" value="DUF4440"/>
</dbReference>
<dbReference type="Gene3D" id="3.10.450.50">
    <property type="match status" value="1"/>
</dbReference>
<name>A0A1M5CQX4_9BACT</name>